<gene>
    <name evidence="5" type="ORF">RM540_10195</name>
</gene>
<evidence type="ECO:0000256" key="2">
    <source>
        <dbReference type="ARBA" id="ARBA00023002"/>
    </source>
</evidence>
<name>A0ABU3BS38_9BACT</name>
<evidence type="ECO:0000256" key="1">
    <source>
        <dbReference type="ARBA" id="ARBA00007118"/>
    </source>
</evidence>
<dbReference type="SUPFAM" id="SSF55469">
    <property type="entry name" value="FMN-dependent nitroreductase-like"/>
    <property type="match status" value="1"/>
</dbReference>
<evidence type="ECO:0000313" key="6">
    <source>
        <dbReference type="Proteomes" id="UP001267426"/>
    </source>
</evidence>
<feature type="domain" description="Nitroreductase" evidence="4">
    <location>
        <begin position="10"/>
        <end position="66"/>
    </location>
</feature>
<dbReference type="InterPro" id="IPR029479">
    <property type="entry name" value="Nitroreductase"/>
</dbReference>
<dbReference type="InterPro" id="IPR000415">
    <property type="entry name" value="Nitroreductase-like"/>
</dbReference>
<feature type="compositionally biased region" description="Low complexity" evidence="3">
    <location>
        <begin position="189"/>
        <end position="200"/>
    </location>
</feature>
<comment type="similarity">
    <text evidence="1">Belongs to the nitroreductase family.</text>
</comment>
<evidence type="ECO:0000313" key="5">
    <source>
        <dbReference type="EMBL" id="MDT0632114.1"/>
    </source>
</evidence>
<accession>A0ABU3BS38</accession>
<dbReference type="Pfam" id="PF00881">
    <property type="entry name" value="Nitroreductase"/>
    <property type="match status" value="2"/>
</dbReference>
<dbReference type="PANTHER" id="PTHR43673:SF10">
    <property type="entry name" value="NADH DEHYDROGENASE_NAD(P)H NITROREDUCTASE XCC3605-RELATED"/>
    <property type="match status" value="1"/>
</dbReference>
<comment type="caution">
    <text evidence="5">The sequence shown here is derived from an EMBL/GenBank/DDBJ whole genome shotgun (WGS) entry which is preliminary data.</text>
</comment>
<feature type="region of interest" description="Disordered" evidence="3">
    <location>
        <begin position="169"/>
        <end position="207"/>
    </location>
</feature>
<protein>
    <submittedName>
        <fullName evidence="5">Nitroreductase family protein</fullName>
    </submittedName>
</protein>
<feature type="domain" description="Nitroreductase" evidence="4">
    <location>
        <begin position="72"/>
        <end position="153"/>
    </location>
</feature>
<dbReference type="Proteomes" id="UP001267426">
    <property type="component" value="Unassembled WGS sequence"/>
</dbReference>
<keyword evidence="2" id="KW-0560">Oxidoreductase</keyword>
<reference evidence="5 6" key="1">
    <citation type="submission" date="2023-09" db="EMBL/GenBank/DDBJ databases">
        <authorList>
            <person name="Rey-Velasco X."/>
        </authorList>
    </citation>
    <scope>NUCLEOTIDE SEQUENCE [LARGE SCALE GENOMIC DNA]</scope>
    <source>
        <strain evidence="5 6">F394</strain>
    </source>
</reference>
<evidence type="ECO:0000259" key="4">
    <source>
        <dbReference type="Pfam" id="PF00881"/>
    </source>
</evidence>
<organism evidence="5 6">
    <name type="scientific">Rubrivirga litoralis</name>
    <dbReference type="NCBI Taxonomy" id="3075598"/>
    <lineage>
        <taxon>Bacteria</taxon>
        <taxon>Pseudomonadati</taxon>
        <taxon>Rhodothermota</taxon>
        <taxon>Rhodothermia</taxon>
        <taxon>Rhodothermales</taxon>
        <taxon>Rubricoccaceae</taxon>
        <taxon>Rubrivirga</taxon>
    </lineage>
</organism>
<dbReference type="RefSeq" id="WP_311663728.1">
    <property type="nucleotide sequence ID" value="NZ_JAVRHT010000021.1"/>
</dbReference>
<dbReference type="PANTHER" id="PTHR43673">
    <property type="entry name" value="NAD(P)H NITROREDUCTASE YDGI-RELATED"/>
    <property type="match status" value="1"/>
</dbReference>
<proteinExistence type="inferred from homology"/>
<dbReference type="EMBL" id="JAVRHT010000021">
    <property type="protein sequence ID" value="MDT0632114.1"/>
    <property type="molecule type" value="Genomic_DNA"/>
</dbReference>
<dbReference type="Gene3D" id="3.40.109.10">
    <property type="entry name" value="NADH Oxidase"/>
    <property type="match status" value="1"/>
</dbReference>
<evidence type="ECO:0000256" key="3">
    <source>
        <dbReference type="SAM" id="MobiDB-lite"/>
    </source>
</evidence>
<sequence>MSYDDLLDLLRRRRSPYAFDGRAVSDDDLARVFEAARWAPSSRNEQPWRFVVGRRGDAAYQAILAALTGRNPTWARTAPVLGLGLVARTFARGGADNRHRRHDLGAAGLALSLAAATRGLGLHQMAGVEGGAAAEAFGVPDAFEVVVAFALGHPAPDPAALVPADLAARASSPKPRRPLGETVFGPAWAEPLLSPSADSAPPERDGS</sequence>
<keyword evidence="6" id="KW-1185">Reference proteome</keyword>